<keyword evidence="1" id="KW-0472">Membrane</keyword>
<reference evidence="4" key="1">
    <citation type="submission" date="2015-01" db="EMBL/GenBank/DDBJ databases">
        <authorList>
            <person name="Manzoor Shahid"/>
            <person name="Zubair Saima"/>
        </authorList>
    </citation>
    <scope>NUCLEOTIDE SEQUENCE [LARGE SCALE GENOMIC DNA]</scope>
    <source>
        <strain evidence="4">V1</strain>
    </source>
</reference>
<dbReference type="Proteomes" id="UP000042527">
    <property type="component" value="Unassembled WGS sequence"/>
</dbReference>
<organism evidence="3 4">
    <name type="scientific">Treponema phagedenis</name>
    <dbReference type="NCBI Taxonomy" id="162"/>
    <lineage>
        <taxon>Bacteria</taxon>
        <taxon>Pseudomonadati</taxon>
        <taxon>Spirochaetota</taxon>
        <taxon>Spirochaetia</taxon>
        <taxon>Spirochaetales</taxon>
        <taxon>Treponemataceae</taxon>
        <taxon>Treponema</taxon>
    </lineage>
</organism>
<dbReference type="GeneID" id="57754459"/>
<feature type="domain" description="DUF2062" evidence="2">
    <location>
        <begin position="12"/>
        <end position="140"/>
    </location>
</feature>
<sequence>MIQYVASFFKSINANNHPGDIAHAVALGLFLAILPKDNLTFVFLFFFTFFIRVNTGAFFISFILLGFLTPFLDVLINRIGFFIVPLQFLRPCFILLENTPFIALFKLSNTMVAGGIVLGLILYVPCYMLTRFLVGKYRKHMQPSVSDIKGSGFISKIPLLKHLVKISELKEKFYDK</sequence>
<name>A0A0B7H0W2_TREPH</name>
<evidence type="ECO:0000313" key="3">
    <source>
        <dbReference type="EMBL" id="CEM62551.1"/>
    </source>
</evidence>
<dbReference type="InterPro" id="IPR019935">
    <property type="entry name" value="CHP03546"/>
</dbReference>
<dbReference type="Pfam" id="PF09835">
    <property type="entry name" value="DUF2062"/>
    <property type="match status" value="1"/>
</dbReference>
<evidence type="ECO:0000313" key="4">
    <source>
        <dbReference type="Proteomes" id="UP000042527"/>
    </source>
</evidence>
<evidence type="ECO:0000259" key="2">
    <source>
        <dbReference type="Pfam" id="PF09835"/>
    </source>
</evidence>
<protein>
    <recommendedName>
        <fullName evidence="2">DUF2062 domain-containing protein</fullName>
    </recommendedName>
</protein>
<dbReference type="AlphaFoldDB" id="A0A0B7H0W2"/>
<gene>
    <name evidence="3" type="ORF">TPHV1_40054</name>
</gene>
<accession>A0A0B7H0W2</accession>
<feature type="transmembrane region" description="Helical" evidence="1">
    <location>
        <begin position="111"/>
        <end position="134"/>
    </location>
</feature>
<keyword evidence="1" id="KW-0812">Transmembrane</keyword>
<dbReference type="NCBIfam" id="TIGR03546">
    <property type="entry name" value="TIGR03546 family protein"/>
    <property type="match status" value="1"/>
</dbReference>
<dbReference type="RefSeq" id="WP_002695801.1">
    <property type="nucleotide sequence ID" value="NZ_CDNC01000034.1"/>
</dbReference>
<keyword evidence="4" id="KW-1185">Reference proteome</keyword>
<keyword evidence="1" id="KW-1133">Transmembrane helix</keyword>
<dbReference type="InterPro" id="IPR018639">
    <property type="entry name" value="DUF2062"/>
</dbReference>
<proteinExistence type="predicted"/>
<evidence type="ECO:0000256" key="1">
    <source>
        <dbReference type="SAM" id="Phobius"/>
    </source>
</evidence>
<dbReference type="OrthoDB" id="370141at2"/>
<dbReference type="EMBL" id="CDNC01000034">
    <property type="protein sequence ID" value="CEM62551.1"/>
    <property type="molecule type" value="Genomic_DNA"/>
</dbReference>
<feature type="transmembrane region" description="Helical" evidence="1">
    <location>
        <begin position="21"/>
        <end position="51"/>
    </location>
</feature>